<feature type="domain" description="DIX" evidence="9">
    <location>
        <begin position="694"/>
        <end position="776"/>
    </location>
</feature>
<keyword evidence="10" id="KW-1185">Reference proteome</keyword>
<dbReference type="Gene3D" id="1.10.418.10">
    <property type="entry name" value="Calponin-like domain"/>
    <property type="match status" value="1"/>
</dbReference>
<dbReference type="PANTHER" id="PTHR10878:SF22">
    <property type="entry name" value="DIXIN"/>
    <property type="match status" value="1"/>
</dbReference>
<evidence type="ECO:0000259" key="8">
    <source>
        <dbReference type="PROSITE" id="PS50021"/>
    </source>
</evidence>
<evidence type="ECO:0000256" key="6">
    <source>
        <dbReference type="SAM" id="Coils"/>
    </source>
</evidence>
<keyword evidence="3" id="KW-0963">Cytoplasm</keyword>
<proteinExistence type="predicted"/>
<dbReference type="SUPFAM" id="SSF47576">
    <property type="entry name" value="Calponin-homology domain, CH-domain"/>
    <property type="match status" value="1"/>
</dbReference>
<dbReference type="Pfam" id="PF00778">
    <property type="entry name" value="DIX"/>
    <property type="match status" value="1"/>
</dbReference>
<keyword evidence="2" id="KW-0217">Developmental protein</keyword>
<name>A0ABM1DW07_PRICU</name>
<feature type="compositionally biased region" description="Low complexity" evidence="7">
    <location>
        <begin position="621"/>
        <end position="633"/>
    </location>
</feature>
<feature type="coiled-coil region" evidence="6">
    <location>
        <begin position="352"/>
        <end position="379"/>
    </location>
</feature>
<dbReference type="InterPro" id="IPR038207">
    <property type="entry name" value="DIX_dom_sf"/>
</dbReference>
<evidence type="ECO:0000313" key="11">
    <source>
        <dbReference type="RefSeq" id="XP_014664128.1"/>
    </source>
</evidence>
<gene>
    <name evidence="11" type="primary">LOC106806639</name>
</gene>
<evidence type="ECO:0000256" key="5">
    <source>
        <dbReference type="PROSITE-ProRule" id="PRU00069"/>
    </source>
</evidence>
<evidence type="ECO:0000256" key="1">
    <source>
        <dbReference type="ARBA" id="ARBA00004496"/>
    </source>
</evidence>
<feature type="region of interest" description="Disordered" evidence="7">
    <location>
        <begin position="132"/>
        <end position="172"/>
    </location>
</feature>
<keyword evidence="6" id="KW-0175">Coiled coil</keyword>
<dbReference type="PANTHER" id="PTHR10878">
    <property type="entry name" value="SEGMENT POLARITY PROTEIN DISHEVELLED"/>
    <property type="match status" value="1"/>
</dbReference>
<feature type="region of interest" description="Disordered" evidence="7">
    <location>
        <begin position="218"/>
        <end position="247"/>
    </location>
</feature>
<dbReference type="InterPro" id="IPR001715">
    <property type="entry name" value="CH_dom"/>
</dbReference>
<accession>A0ABM1DW07</accession>
<reference evidence="11" key="1">
    <citation type="submission" date="2025-08" db="UniProtKB">
        <authorList>
            <consortium name="RefSeq"/>
        </authorList>
    </citation>
    <scope>IDENTIFICATION</scope>
</reference>
<dbReference type="SMART" id="SM00021">
    <property type="entry name" value="DAX"/>
    <property type="match status" value="1"/>
</dbReference>
<dbReference type="PROSITE" id="PS50841">
    <property type="entry name" value="DIX"/>
    <property type="match status" value="1"/>
</dbReference>
<feature type="region of interest" description="Disordered" evidence="7">
    <location>
        <begin position="621"/>
        <end position="671"/>
    </location>
</feature>
<dbReference type="PROSITE" id="PS50021">
    <property type="entry name" value="CH"/>
    <property type="match status" value="1"/>
</dbReference>
<dbReference type="Pfam" id="PF00307">
    <property type="entry name" value="CH"/>
    <property type="match status" value="1"/>
</dbReference>
<evidence type="ECO:0000256" key="4">
    <source>
        <dbReference type="ARBA" id="ARBA00022687"/>
    </source>
</evidence>
<evidence type="ECO:0000256" key="3">
    <source>
        <dbReference type="ARBA" id="ARBA00022490"/>
    </source>
</evidence>
<dbReference type="InterPro" id="IPR036872">
    <property type="entry name" value="CH_dom_sf"/>
</dbReference>
<dbReference type="SUPFAM" id="SSF54236">
    <property type="entry name" value="Ubiquitin-like"/>
    <property type="match status" value="1"/>
</dbReference>
<evidence type="ECO:0000256" key="2">
    <source>
        <dbReference type="ARBA" id="ARBA00022473"/>
    </source>
</evidence>
<evidence type="ECO:0000259" key="9">
    <source>
        <dbReference type="PROSITE" id="PS50841"/>
    </source>
</evidence>
<dbReference type="InterPro" id="IPR001158">
    <property type="entry name" value="DIX"/>
</dbReference>
<protein>
    <submittedName>
        <fullName evidence="11">Dixin-like</fullName>
    </submittedName>
</protein>
<keyword evidence="4 5" id="KW-0879">Wnt signaling pathway</keyword>
<dbReference type="InterPro" id="IPR015506">
    <property type="entry name" value="Dsh/Dvl-rel"/>
</dbReference>
<dbReference type="GeneID" id="106806639"/>
<dbReference type="Gene3D" id="2.40.240.130">
    <property type="match status" value="1"/>
</dbReference>
<dbReference type="Proteomes" id="UP000695022">
    <property type="component" value="Unplaced"/>
</dbReference>
<dbReference type="InterPro" id="IPR029071">
    <property type="entry name" value="Ubiquitin-like_domsf"/>
</dbReference>
<feature type="domain" description="Calponin-homology (CH)" evidence="8">
    <location>
        <begin position="22"/>
        <end position="129"/>
    </location>
</feature>
<dbReference type="CDD" id="cd21213">
    <property type="entry name" value="CH_DIXDC1"/>
    <property type="match status" value="1"/>
</dbReference>
<feature type="compositionally biased region" description="Polar residues" evidence="7">
    <location>
        <begin position="226"/>
        <end position="236"/>
    </location>
</feature>
<organism evidence="10 11">
    <name type="scientific">Priapulus caudatus</name>
    <name type="common">Priapulid worm</name>
    <dbReference type="NCBI Taxonomy" id="37621"/>
    <lineage>
        <taxon>Eukaryota</taxon>
        <taxon>Metazoa</taxon>
        <taxon>Ecdysozoa</taxon>
        <taxon>Scalidophora</taxon>
        <taxon>Priapulida</taxon>
        <taxon>Priapulimorpha</taxon>
        <taxon>Priapulimorphida</taxon>
        <taxon>Priapulidae</taxon>
        <taxon>Priapulus</taxon>
    </lineage>
</organism>
<evidence type="ECO:0000313" key="10">
    <source>
        <dbReference type="Proteomes" id="UP000695022"/>
    </source>
</evidence>
<comment type="subcellular location">
    <subcellularLocation>
        <location evidence="1">Cytoplasm</location>
    </subcellularLocation>
</comment>
<sequence>MKPDKTCVSAASDTSHSWGEWTQQLQAYLTWVNSQLRKHESSRQVCDLRTDMCSGVALAHLVEVIAGEPVLDIDTDPATRPAQRQNVDKVLQFMSQKRVKMHKISSKEIVDGNLKAIMRTVLALAAHYKPQSIKAARSQPPRAGSEGVPSDDNAPHSDADSVTTATSDERRCDQSFAEGASCASADLQSLSADGGSLSGRRAALQRIHCATIDDRSLVGEVDGESSPGSPSYNGSRHSPGELSPTSVRLKMPAPLAGSRKGVCSRAPLEPLANGTAKQGDGTQREADDAVTTADMLYDVAYVQHALVQLRSLLITGDGAQDTPQTTADASSSCAQVDTQRMHAALSTSHQRCADLESGNRELQARLAEKEVLFGELRRDVERLGFAQRYVEEDRSEWTKVVDALSQQVAALRRDVAQRDKLVQSQRAQLKDTTRELAIANQAREDSKLKLRESEEQMRPLQSHVKSLRTQVLVLNQPGGRAGSWNSAPLHFHNGVTQPQLQLHLQELRVVKDAICTLRLGFSNADPQHRTVDALEQSVAAIVDRLRAAEDKIAALVATTSAARQPASGYDANIYENVCEELLDRLPERAPPVPPRNLRSPPDEIRRRIELLSSRRAAAAAAAASVSAPSSTSTKTNDGASSGRMPPTQELASAARAIRESRSTSPMRVPTKRSPLSMATLLGSLDAGPPLTERVTSTKILYYTDATVTPFMCVIQKPLGDVTLRDFKTVFVRPGCFRFHFKSQDPEFGAVKEEVCDDDAALPGWEGKVIAWVEEDFNETDV</sequence>
<evidence type="ECO:0000256" key="7">
    <source>
        <dbReference type="SAM" id="MobiDB-lite"/>
    </source>
</evidence>
<dbReference type="SMART" id="SM00033">
    <property type="entry name" value="CH"/>
    <property type="match status" value="1"/>
</dbReference>
<feature type="coiled-coil region" evidence="6">
    <location>
        <begin position="422"/>
        <end position="456"/>
    </location>
</feature>
<dbReference type="RefSeq" id="XP_014664128.1">
    <property type="nucleotide sequence ID" value="XM_014808642.1"/>
</dbReference>